<dbReference type="SUPFAM" id="SSF82199">
    <property type="entry name" value="SET domain"/>
    <property type="match status" value="1"/>
</dbReference>
<dbReference type="GO" id="GO:0048188">
    <property type="term" value="C:Set1C/COMPASS complex"/>
    <property type="evidence" value="ECO:0007669"/>
    <property type="project" value="TreeGrafter"/>
</dbReference>
<keyword evidence="4 13" id="KW-0808">Transferase</keyword>
<comment type="subcellular location">
    <subcellularLocation>
        <location evidence="1">Nucleus</location>
    </subcellularLocation>
</comment>
<reference evidence="13 14" key="1">
    <citation type="journal article" date="2012" name="Fungal Genet. Biol.">
        <title>The genome of the xerotolerant mold Wallemia sebi reveals adaptations to osmotic stress and suggests cryptic sexual reproduction.</title>
        <authorList>
            <person name="Padamsee M."/>
            <person name="Kumar T.K.A."/>
            <person name="Riley R."/>
            <person name="Binder M."/>
            <person name="Boyd A."/>
            <person name="Calvo A.M."/>
            <person name="Furukawa K."/>
            <person name="Hesse C."/>
            <person name="Hohmann S."/>
            <person name="James T.Y."/>
            <person name="LaButti K."/>
            <person name="Lapidus A."/>
            <person name="Lindquist E."/>
            <person name="Lucas S."/>
            <person name="Miller K."/>
            <person name="Shantappa S."/>
            <person name="Grigoriev I.V."/>
            <person name="Hibbett D.S."/>
            <person name="McLaughlin D.J."/>
            <person name="Spatafora J.W."/>
            <person name="Aime M.C."/>
        </authorList>
    </citation>
    <scope>NUCLEOTIDE SEQUENCE [LARGE SCALE GENOMIC DNA]</scope>
    <source>
        <strain evidence="14">ATCC MYA-4683 / CBS 633.66</strain>
    </source>
</reference>
<dbReference type="PROSITE" id="PS50868">
    <property type="entry name" value="POST_SET"/>
    <property type="match status" value="1"/>
</dbReference>
<evidence type="ECO:0000313" key="14">
    <source>
        <dbReference type="Proteomes" id="UP000005242"/>
    </source>
</evidence>
<evidence type="ECO:0000256" key="7">
    <source>
        <dbReference type="ARBA" id="ARBA00023242"/>
    </source>
</evidence>
<keyword evidence="5" id="KW-0949">S-adenosyl-L-methionine</keyword>
<evidence type="ECO:0000256" key="8">
    <source>
        <dbReference type="ARBA" id="ARBA00047571"/>
    </source>
</evidence>
<dbReference type="HOGENOM" id="CLU_020840_9_0_1"/>
<dbReference type="EMBL" id="JH668234">
    <property type="protein sequence ID" value="EIM21128.1"/>
    <property type="molecule type" value="Genomic_DNA"/>
</dbReference>
<name>I4YAY6_WALMC</name>
<dbReference type="GO" id="GO:0032259">
    <property type="term" value="P:methylation"/>
    <property type="evidence" value="ECO:0007669"/>
    <property type="project" value="UniProtKB-KW"/>
</dbReference>
<keyword evidence="6" id="KW-0156">Chromatin regulator</keyword>
<feature type="non-terminal residue" evidence="13">
    <location>
        <position position="1"/>
    </location>
</feature>
<comment type="catalytic activity">
    <reaction evidence="8">
        <text>L-lysyl(4)-[histone H3] + 3 S-adenosyl-L-methionine = N(6),N(6),N(6)-trimethyl-L-lysyl(4)-[histone H3] + 3 S-adenosyl-L-homocysteine + 3 H(+)</text>
        <dbReference type="Rhea" id="RHEA:60260"/>
        <dbReference type="Rhea" id="RHEA-COMP:15537"/>
        <dbReference type="Rhea" id="RHEA-COMP:15547"/>
        <dbReference type="ChEBI" id="CHEBI:15378"/>
        <dbReference type="ChEBI" id="CHEBI:29969"/>
        <dbReference type="ChEBI" id="CHEBI:57856"/>
        <dbReference type="ChEBI" id="CHEBI:59789"/>
        <dbReference type="ChEBI" id="CHEBI:61961"/>
        <dbReference type="EC" id="2.1.1.354"/>
    </reaction>
</comment>
<dbReference type="Pfam" id="PF00856">
    <property type="entry name" value="SET"/>
    <property type="match status" value="1"/>
</dbReference>
<feature type="domain" description="SET" evidence="11">
    <location>
        <begin position="5"/>
        <end position="122"/>
    </location>
</feature>
<accession>I4YAY6</accession>
<evidence type="ECO:0000313" key="13">
    <source>
        <dbReference type="EMBL" id="EIM21128.1"/>
    </source>
</evidence>
<evidence type="ECO:0000256" key="6">
    <source>
        <dbReference type="ARBA" id="ARBA00022853"/>
    </source>
</evidence>
<dbReference type="Proteomes" id="UP000005242">
    <property type="component" value="Unassembled WGS sequence"/>
</dbReference>
<dbReference type="OrthoDB" id="308383at2759"/>
<evidence type="ECO:0000256" key="5">
    <source>
        <dbReference type="ARBA" id="ARBA00022691"/>
    </source>
</evidence>
<evidence type="ECO:0000259" key="11">
    <source>
        <dbReference type="PROSITE" id="PS50280"/>
    </source>
</evidence>
<dbReference type="RefSeq" id="XP_006958737.1">
    <property type="nucleotide sequence ID" value="XM_006958675.1"/>
</dbReference>
<comment type="catalytic activity">
    <reaction evidence="10">
        <text>N(6),N(6)-dimethyl-L-lysyl(4)-[histone H3] + S-adenosyl-L-methionine = N(6),N(6),N(6)-trimethyl-L-lysyl(4)-[histone H3] + S-adenosyl-L-homocysteine + H(+)</text>
        <dbReference type="Rhea" id="RHEA:60272"/>
        <dbReference type="Rhea" id="RHEA-COMP:15537"/>
        <dbReference type="Rhea" id="RHEA-COMP:15540"/>
        <dbReference type="ChEBI" id="CHEBI:15378"/>
        <dbReference type="ChEBI" id="CHEBI:57856"/>
        <dbReference type="ChEBI" id="CHEBI:59789"/>
        <dbReference type="ChEBI" id="CHEBI:61961"/>
        <dbReference type="ChEBI" id="CHEBI:61976"/>
    </reaction>
</comment>
<dbReference type="EC" id="2.1.1.354" evidence="2"/>
<evidence type="ECO:0000256" key="2">
    <source>
        <dbReference type="ARBA" id="ARBA00012182"/>
    </source>
</evidence>
<sequence length="144" mass="16276">RTRKKELRFAKSSIHSWGLYSCQVIPKGEMVIEYVGEVVRQQVADRREKAYEKQGIGSSYLFKIDDDNIVDATMKGSVARLINHCCQPNCTAKIITILGEKKIIIYAKTEISPGDEITYDYHFPIEDEKIPCLCGVEGCRGSLN</sequence>
<dbReference type="InterPro" id="IPR001214">
    <property type="entry name" value="SET_dom"/>
</dbReference>
<dbReference type="InterPro" id="IPR046341">
    <property type="entry name" value="SET_dom_sf"/>
</dbReference>
<dbReference type="OMA" id="EYECRCG"/>
<dbReference type="Gene3D" id="2.170.270.10">
    <property type="entry name" value="SET domain"/>
    <property type="match status" value="1"/>
</dbReference>
<dbReference type="InParanoid" id="I4YAY6"/>
<dbReference type="InterPro" id="IPR003616">
    <property type="entry name" value="Post-SET_dom"/>
</dbReference>
<dbReference type="InterPro" id="IPR044570">
    <property type="entry name" value="Set1-like"/>
</dbReference>
<dbReference type="SMART" id="SM00317">
    <property type="entry name" value="SET"/>
    <property type="match status" value="1"/>
</dbReference>
<keyword evidence="7" id="KW-0539">Nucleus</keyword>
<protein>
    <recommendedName>
        <fullName evidence="2">[histone H3]-lysine(4) N-trimethyltransferase</fullName>
        <ecNumber evidence="2">2.1.1.354</ecNumber>
    </recommendedName>
</protein>
<dbReference type="GeneID" id="18470795"/>
<evidence type="ECO:0000256" key="4">
    <source>
        <dbReference type="ARBA" id="ARBA00022679"/>
    </source>
</evidence>
<keyword evidence="3 13" id="KW-0489">Methyltransferase</keyword>
<keyword evidence="14" id="KW-1185">Reference proteome</keyword>
<proteinExistence type="predicted"/>
<dbReference type="PANTHER" id="PTHR45814">
    <property type="entry name" value="HISTONE-LYSINE N-METHYLTRANSFERASE SETD1"/>
    <property type="match status" value="1"/>
</dbReference>
<gene>
    <name evidence="13" type="ORF">WALSEDRAFT_19345</name>
</gene>
<dbReference type="eggNOG" id="KOG1080">
    <property type="taxonomic scope" value="Eukaryota"/>
</dbReference>
<feature type="domain" description="Post-SET" evidence="12">
    <location>
        <begin position="128"/>
        <end position="144"/>
    </location>
</feature>
<evidence type="ECO:0000256" key="1">
    <source>
        <dbReference type="ARBA" id="ARBA00004123"/>
    </source>
</evidence>
<dbReference type="PANTHER" id="PTHR45814:SF2">
    <property type="entry name" value="HISTONE-LYSINE N-METHYLTRANSFERASE SETD1"/>
    <property type="match status" value="1"/>
</dbReference>
<dbReference type="KEGG" id="wse:WALSEDRAFT_19345"/>
<dbReference type="PROSITE" id="PS50280">
    <property type="entry name" value="SET"/>
    <property type="match status" value="1"/>
</dbReference>
<comment type="catalytic activity">
    <reaction evidence="9">
        <text>N(6)-methyl-L-lysyl(4)-[histone H3] + S-adenosyl-L-methionine = N(6),N(6)-dimethyl-L-lysyl(4)-[histone H3] + S-adenosyl-L-homocysteine + H(+)</text>
        <dbReference type="Rhea" id="RHEA:60268"/>
        <dbReference type="Rhea" id="RHEA-COMP:15540"/>
        <dbReference type="Rhea" id="RHEA-COMP:15543"/>
        <dbReference type="ChEBI" id="CHEBI:15378"/>
        <dbReference type="ChEBI" id="CHEBI:57856"/>
        <dbReference type="ChEBI" id="CHEBI:59789"/>
        <dbReference type="ChEBI" id="CHEBI:61929"/>
        <dbReference type="ChEBI" id="CHEBI:61976"/>
    </reaction>
</comment>
<evidence type="ECO:0000256" key="10">
    <source>
        <dbReference type="ARBA" id="ARBA00049129"/>
    </source>
</evidence>
<evidence type="ECO:0000256" key="9">
    <source>
        <dbReference type="ARBA" id="ARBA00047583"/>
    </source>
</evidence>
<organism evidence="13 14">
    <name type="scientific">Wallemia mellicola (strain ATCC MYA-4683 / CBS 633.66)</name>
    <name type="common">Wallemia sebi (CBS 633.66)</name>
    <dbReference type="NCBI Taxonomy" id="671144"/>
    <lineage>
        <taxon>Eukaryota</taxon>
        <taxon>Fungi</taxon>
        <taxon>Dikarya</taxon>
        <taxon>Basidiomycota</taxon>
        <taxon>Wallemiomycotina</taxon>
        <taxon>Wallemiomycetes</taxon>
        <taxon>Wallemiales</taxon>
        <taxon>Wallemiaceae</taxon>
        <taxon>Wallemia</taxon>
    </lineage>
</organism>
<dbReference type="SMART" id="SM00508">
    <property type="entry name" value="PostSET"/>
    <property type="match status" value="1"/>
</dbReference>
<evidence type="ECO:0000259" key="12">
    <source>
        <dbReference type="PROSITE" id="PS50868"/>
    </source>
</evidence>
<dbReference type="STRING" id="671144.I4YAY6"/>
<dbReference type="AlphaFoldDB" id="I4YAY6"/>
<evidence type="ECO:0000256" key="3">
    <source>
        <dbReference type="ARBA" id="ARBA00022603"/>
    </source>
</evidence>
<dbReference type="GO" id="GO:0140999">
    <property type="term" value="F:histone H3K4 trimethyltransferase activity"/>
    <property type="evidence" value="ECO:0007669"/>
    <property type="project" value="UniProtKB-EC"/>
</dbReference>